<organism evidence="1">
    <name type="scientific">marine sediment metagenome</name>
    <dbReference type="NCBI Taxonomy" id="412755"/>
    <lineage>
        <taxon>unclassified sequences</taxon>
        <taxon>metagenomes</taxon>
        <taxon>ecological metagenomes</taxon>
    </lineage>
</organism>
<comment type="caution">
    <text evidence="1">The sequence shown here is derived from an EMBL/GenBank/DDBJ whole genome shotgun (WGS) entry which is preliminary data.</text>
</comment>
<accession>X1AIL3</accession>
<evidence type="ECO:0000313" key="1">
    <source>
        <dbReference type="EMBL" id="GAG82490.1"/>
    </source>
</evidence>
<gene>
    <name evidence="1" type="ORF">S01H4_33806</name>
</gene>
<reference evidence="1" key="1">
    <citation type="journal article" date="2014" name="Front. Microbiol.">
        <title>High frequency of phylogenetically diverse reductive dehalogenase-homologous genes in deep subseafloor sedimentary metagenomes.</title>
        <authorList>
            <person name="Kawai M."/>
            <person name="Futagami T."/>
            <person name="Toyoda A."/>
            <person name="Takaki Y."/>
            <person name="Nishi S."/>
            <person name="Hori S."/>
            <person name="Arai W."/>
            <person name="Tsubouchi T."/>
            <person name="Morono Y."/>
            <person name="Uchiyama I."/>
            <person name="Ito T."/>
            <person name="Fujiyama A."/>
            <person name="Inagaki F."/>
            <person name="Takami H."/>
        </authorList>
    </citation>
    <scope>NUCLEOTIDE SEQUENCE</scope>
    <source>
        <strain evidence="1">Expedition CK06-06</strain>
    </source>
</reference>
<dbReference type="EMBL" id="BART01017827">
    <property type="protein sequence ID" value="GAG82490.1"/>
    <property type="molecule type" value="Genomic_DNA"/>
</dbReference>
<proteinExistence type="predicted"/>
<dbReference type="AlphaFoldDB" id="X1AIL3"/>
<name>X1AIL3_9ZZZZ</name>
<sequence>MATLHSFETTCHLEAIERDLVDILVETGMIEFLRADVKELEFHKLLSEMDDKSIEVIEAPAVEELKVESVLDTIAGNFKDMTLNK</sequence>
<protein>
    <submittedName>
        <fullName evidence="1">Uncharacterized protein</fullName>
    </submittedName>
</protein>